<dbReference type="Pfam" id="PF00440">
    <property type="entry name" value="TetR_N"/>
    <property type="match status" value="1"/>
</dbReference>
<keyword evidence="3" id="KW-0804">Transcription</keyword>
<gene>
    <name evidence="6" type="ORF">HFP15_06620</name>
</gene>
<reference evidence="6 7" key="1">
    <citation type="submission" date="2020-04" db="EMBL/GenBank/DDBJ databases">
        <title>Novel species.</title>
        <authorList>
            <person name="Teo W.F.A."/>
            <person name="Lipun K."/>
            <person name="Srisuk N."/>
            <person name="Duangmal K."/>
        </authorList>
    </citation>
    <scope>NUCLEOTIDE SEQUENCE [LARGE SCALE GENOMIC DNA]</scope>
    <source>
        <strain evidence="6 7">K13G38</strain>
    </source>
</reference>
<dbReference type="Proteomes" id="UP000715441">
    <property type="component" value="Unassembled WGS sequence"/>
</dbReference>
<keyword evidence="1" id="KW-0805">Transcription regulation</keyword>
<organism evidence="6 7">
    <name type="scientific">Amycolatopsis acididurans</name>
    <dbReference type="NCBI Taxonomy" id="2724524"/>
    <lineage>
        <taxon>Bacteria</taxon>
        <taxon>Bacillati</taxon>
        <taxon>Actinomycetota</taxon>
        <taxon>Actinomycetes</taxon>
        <taxon>Pseudonocardiales</taxon>
        <taxon>Pseudonocardiaceae</taxon>
        <taxon>Amycolatopsis</taxon>
    </lineage>
</organism>
<evidence type="ECO:0000256" key="4">
    <source>
        <dbReference type="PROSITE-ProRule" id="PRU00335"/>
    </source>
</evidence>
<dbReference type="PANTHER" id="PTHR30055">
    <property type="entry name" value="HTH-TYPE TRANSCRIPTIONAL REGULATOR RUTR"/>
    <property type="match status" value="1"/>
</dbReference>
<proteinExistence type="predicted"/>
<accession>A0ABX1J2I3</accession>
<evidence type="ECO:0000259" key="5">
    <source>
        <dbReference type="PROSITE" id="PS50977"/>
    </source>
</evidence>
<dbReference type="Gene3D" id="1.10.357.10">
    <property type="entry name" value="Tetracycline Repressor, domain 2"/>
    <property type="match status" value="1"/>
</dbReference>
<comment type="caution">
    <text evidence="6">The sequence shown here is derived from an EMBL/GenBank/DDBJ whole genome shotgun (WGS) entry which is preliminary data.</text>
</comment>
<keyword evidence="7" id="KW-1185">Reference proteome</keyword>
<sequence>MGSSVSVRSGYHHGDLRNALSRAAADLAREGGPGAVTVRAAARAVGVTPTAAYRHFAGHEELLDAAKEQAMARMAAVMDAELARSPDQGDPVRRGLRHLAAVGLGYLNFAVAEPGLFRTCFVGGMPAGSTVHPVWTSEPFVRAIAVLDELAEAGYLPAERRPMAELAIWSSVHGLAMLLNEGPMRHAGPEIQRQAIERTFEVIAVGLGGSPLTGELRADLLEMIRRSGLSAPDPGPSAG</sequence>
<dbReference type="EMBL" id="JAAXLS010000003">
    <property type="protein sequence ID" value="NKQ52550.1"/>
    <property type="molecule type" value="Genomic_DNA"/>
</dbReference>
<dbReference type="PANTHER" id="PTHR30055:SF234">
    <property type="entry name" value="HTH-TYPE TRANSCRIPTIONAL REGULATOR BETI"/>
    <property type="match status" value="1"/>
</dbReference>
<evidence type="ECO:0000256" key="3">
    <source>
        <dbReference type="ARBA" id="ARBA00023163"/>
    </source>
</evidence>
<dbReference type="InterPro" id="IPR036271">
    <property type="entry name" value="Tet_transcr_reg_TetR-rel_C_sf"/>
</dbReference>
<evidence type="ECO:0000256" key="1">
    <source>
        <dbReference type="ARBA" id="ARBA00023015"/>
    </source>
</evidence>
<evidence type="ECO:0000256" key="2">
    <source>
        <dbReference type="ARBA" id="ARBA00023125"/>
    </source>
</evidence>
<evidence type="ECO:0000313" key="7">
    <source>
        <dbReference type="Proteomes" id="UP000715441"/>
    </source>
</evidence>
<dbReference type="PROSITE" id="PS50977">
    <property type="entry name" value="HTH_TETR_2"/>
    <property type="match status" value="1"/>
</dbReference>
<keyword evidence="2 4" id="KW-0238">DNA-binding</keyword>
<feature type="DNA-binding region" description="H-T-H motif" evidence="4">
    <location>
        <begin position="37"/>
        <end position="56"/>
    </location>
</feature>
<dbReference type="InterPro" id="IPR001647">
    <property type="entry name" value="HTH_TetR"/>
</dbReference>
<dbReference type="InterPro" id="IPR050109">
    <property type="entry name" value="HTH-type_TetR-like_transc_reg"/>
</dbReference>
<dbReference type="InterPro" id="IPR009057">
    <property type="entry name" value="Homeodomain-like_sf"/>
</dbReference>
<dbReference type="SUPFAM" id="SSF48498">
    <property type="entry name" value="Tetracyclin repressor-like, C-terminal domain"/>
    <property type="match status" value="1"/>
</dbReference>
<evidence type="ECO:0000313" key="6">
    <source>
        <dbReference type="EMBL" id="NKQ52550.1"/>
    </source>
</evidence>
<dbReference type="SUPFAM" id="SSF46689">
    <property type="entry name" value="Homeodomain-like"/>
    <property type="match status" value="1"/>
</dbReference>
<name>A0ABX1J2I3_9PSEU</name>
<protein>
    <submittedName>
        <fullName evidence="6">TetR/AcrR family transcriptional regulator</fullName>
    </submittedName>
</protein>
<feature type="domain" description="HTH tetR-type" evidence="5">
    <location>
        <begin position="14"/>
        <end position="74"/>
    </location>
</feature>
<dbReference type="InterPro" id="IPR025996">
    <property type="entry name" value="MT1864/Rv1816-like_C"/>
</dbReference>
<dbReference type="Pfam" id="PF13305">
    <property type="entry name" value="TetR_C_33"/>
    <property type="match status" value="1"/>
</dbReference>